<evidence type="ECO:0000259" key="1">
    <source>
        <dbReference type="Pfam" id="PF01370"/>
    </source>
</evidence>
<dbReference type="PANTHER" id="PTHR48079">
    <property type="entry name" value="PROTEIN YEEZ"/>
    <property type="match status" value="1"/>
</dbReference>
<evidence type="ECO:0000313" key="3">
    <source>
        <dbReference type="EMBL" id="CAJ2500559.1"/>
    </source>
</evidence>
<sequence length="335" mass="36920">MAPKLFLTGATGYIGGEALYFLTQAHPEYEYTLLVRDEERGKLVSRQYPDLRLVYGTLDDDDVIAKEAAAAEVVIHTADSSDNMPSAHAIAKGLSAGHTDAKPGYWIHVCGTGILQWYDQRHQRFGQAPLPEQTYHDIDDIERIVTLPHEANHRDVEEVVLAANEAGGIRTLIVSPPTIYGRGRGPVNQRSAQVPRIAASTLEHNFAPIQAPGLTEWDHVHIHDLGAFFVLATEAALDPARNSDANIFGPRAYFFLASGSHRWSDVARWVAEEAARQGFISAAVTKEVDDPRLGTNSKGIAARARKFLGWEPRGRGLREEIAETVRVEAMRMGRA</sequence>
<feature type="domain" description="NAD-dependent epimerase/dehydratase" evidence="1">
    <location>
        <begin position="151"/>
        <end position="237"/>
    </location>
</feature>
<evidence type="ECO:0000313" key="4">
    <source>
        <dbReference type="Proteomes" id="UP001295740"/>
    </source>
</evidence>
<dbReference type="InterPro" id="IPR001509">
    <property type="entry name" value="Epimerase_deHydtase"/>
</dbReference>
<organism evidence="3 4">
    <name type="scientific">Anthostomella pinea</name>
    <dbReference type="NCBI Taxonomy" id="933095"/>
    <lineage>
        <taxon>Eukaryota</taxon>
        <taxon>Fungi</taxon>
        <taxon>Dikarya</taxon>
        <taxon>Ascomycota</taxon>
        <taxon>Pezizomycotina</taxon>
        <taxon>Sordariomycetes</taxon>
        <taxon>Xylariomycetidae</taxon>
        <taxon>Xylariales</taxon>
        <taxon>Xylariaceae</taxon>
        <taxon>Anthostomella</taxon>
    </lineage>
</organism>
<dbReference type="AlphaFoldDB" id="A0AAI8V8V1"/>
<dbReference type="EMBL" id="CAUWAG010000003">
    <property type="protein sequence ID" value="CAJ2500559.1"/>
    <property type="molecule type" value="Genomic_DNA"/>
</dbReference>
<keyword evidence="4" id="KW-1185">Reference proteome</keyword>
<dbReference type="Pfam" id="PF01370">
    <property type="entry name" value="Epimerase"/>
    <property type="match status" value="1"/>
</dbReference>
<feature type="domain" description="NAD(P)-binding" evidence="2">
    <location>
        <begin position="9"/>
        <end position="89"/>
    </location>
</feature>
<dbReference type="SUPFAM" id="SSF51735">
    <property type="entry name" value="NAD(P)-binding Rossmann-fold domains"/>
    <property type="match status" value="1"/>
</dbReference>
<dbReference type="Pfam" id="PF13460">
    <property type="entry name" value="NAD_binding_10"/>
    <property type="match status" value="1"/>
</dbReference>
<dbReference type="GO" id="GO:0004029">
    <property type="term" value="F:aldehyde dehydrogenase (NAD+) activity"/>
    <property type="evidence" value="ECO:0007669"/>
    <property type="project" value="TreeGrafter"/>
</dbReference>
<reference evidence="3" key="1">
    <citation type="submission" date="2023-10" db="EMBL/GenBank/DDBJ databases">
        <authorList>
            <person name="Hackl T."/>
        </authorList>
    </citation>
    <scope>NUCLEOTIDE SEQUENCE</scope>
</reference>
<dbReference type="Proteomes" id="UP001295740">
    <property type="component" value="Unassembled WGS sequence"/>
</dbReference>
<comment type="caution">
    <text evidence="3">The sequence shown here is derived from an EMBL/GenBank/DDBJ whole genome shotgun (WGS) entry which is preliminary data.</text>
</comment>
<dbReference type="InterPro" id="IPR051783">
    <property type="entry name" value="NAD(P)-dependent_oxidoreduct"/>
</dbReference>
<gene>
    <name evidence="3" type="ORF">KHLLAP_LOCUS1027</name>
</gene>
<dbReference type="InterPro" id="IPR016040">
    <property type="entry name" value="NAD(P)-bd_dom"/>
</dbReference>
<evidence type="ECO:0000259" key="2">
    <source>
        <dbReference type="Pfam" id="PF13460"/>
    </source>
</evidence>
<protein>
    <submittedName>
        <fullName evidence="3">Uu.00g034120.m01.CDS01</fullName>
    </submittedName>
</protein>
<dbReference type="GO" id="GO:0005737">
    <property type="term" value="C:cytoplasm"/>
    <property type="evidence" value="ECO:0007669"/>
    <property type="project" value="TreeGrafter"/>
</dbReference>
<proteinExistence type="predicted"/>
<dbReference type="InterPro" id="IPR036291">
    <property type="entry name" value="NAD(P)-bd_dom_sf"/>
</dbReference>
<name>A0AAI8V8V1_9PEZI</name>
<accession>A0AAI8V8V1</accession>
<dbReference type="PANTHER" id="PTHR48079:SF6">
    <property type="entry name" value="NAD(P)-BINDING DOMAIN-CONTAINING PROTEIN-RELATED"/>
    <property type="match status" value="1"/>
</dbReference>
<dbReference type="Gene3D" id="3.40.50.720">
    <property type="entry name" value="NAD(P)-binding Rossmann-like Domain"/>
    <property type="match status" value="1"/>
</dbReference>